<dbReference type="OrthoDB" id="9811121at2"/>
<evidence type="ECO:0000313" key="4">
    <source>
        <dbReference type="Proteomes" id="UP000278746"/>
    </source>
</evidence>
<dbReference type="EMBL" id="RHIB01000002">
    <property type="protein sequence ID" value="RNA67777.1"/>
    <property type="molecule type" value="Genomic_DNA"/>
</dbReference>
<dbReference type="RefSeq" id="WP_122899521.1">
    <property type="nucleotide sequence ID" value="NZ_RHIB01000002.1"/>
</dbReference>
<keyword evidence="3" id="KW-0378">Hydrolase</keyword>
<dbReference type="Pfam" id="PF00795">
    <property type="entry name" value="CN_hydrolase"/>
    <property type="match status" value="1"/>
</dbReference>
<feature type="domain" description="CN hydrolase" evidence="2">
    <location>
        <begin position="1"/>
        <end position="241"/>
    </location>
</feature>
<comment type="similarity">
    <text evidence="1">Belongs to the carbon-nitrogen hydrolase superfamily. NIT1/NIT2 family.</text>
</comment>
<dbReference type="InterPro" id="IPR003010">
    <property type="entry name" value="C-N_Hydrolase"/>
</dbReference>
<dbReference type="PANTHER" id="PTHR23088:SF27">
    <property type="entry name" value="DEAMINATED GLUTATHIONE AMIDASE"/>
    <property type="match status" value="1"/>
</dbReference>
<dbReference type="AlphaFoldDB" id="A0A3M7TR82"/>
<dbReference type="InterPro" id="IPR036526">
    <property type="entry name" value="C-N_Hydrolase_sf"/>
</dbReference>
<dbReference type="PANTHER" id="PTHR23088">
    <property type="entry name" value="NITRILASE-RELATED"/>
    <property type="match status" value="1"/>
</dbReference>
<evidence type="ECO:0000313" key="3">
    <source>
        <dbReference type="EMBL" id="RNA67777.1"/>
    </source>
</evidence>
<name>A0A3M7TR82_9BACI</name>
<dbReference type="GO" id="GO:0016787">
    <property type="term" value="F:hydrolase activity"/>
    <property type="evidence" value="ECO:0007669"/>
    <property type="project" value="UniProtKB-KW"/>
</dbReference>
<dbReference type="SUPFAM" id="SSF56317">
    <property type="entry name" value="Carbon-nitrogen hydrolase"/>
    <property type="match status" value="1"/>
</dbReference>
<sequence>MKVNTALLQIDIAFGDPKANRTKVERYFHEAMKQKTDVVVLPELWTTGYDLGRLDEIADRGAEETVGFISALAKEYSVNVVGGSVAKQTANGDVTNTMLVINREGELVKEYSKAHLFRLMSEEKFLKEGNEDGNFELDGEPCAGVICYDIRFPEWIRTHMLQGSKTLYVVAEWPKPRVDHWRALLISRAIENQCYVVACNRVGSDPNNEFGGHSIIIDPWGKVVAEADDRQELVLRGEIDTSEVDTIRDRMTIYEDRRPELYKI</sequence>
<dbReference type="Gene3D" id="3.60.110.10">
    <property type="entry name" value="Carbon-nitrogen hydrolase"/>
    <property type="match status" value="1"/>
</dbReference>
<evidence type="ECO:0000256" key="1">
    <source>
        <dbReference type="ARBA" id="ARBA00010613"/>
    </source>
</evidence>
<gene>
    <name evidence="3" type="ORF">EBO34_13795</name>
</gene>
<keyword evidence="4" id="KW-1185">Reference proteome</keyword>
<protein>
    <submittedName>
        <fullName evidence="3">Carbon-nitrogen family hydrolase</fullName>
    </submittedName>
</protein>
<evidence type="ECO:0000259" key="2">
    <source>
        <dbReference type="PROSITE" id="PS50263"/>
    </source>
</evidence>
<reference evidence="3 4" key="1">
    <citation type="submission" date="2018-10" db="EMBL/GenBank/DDBJ databases">
        <title>Bacillus Keqinensis sp. nov., a moderately halophilic bacterium isolated from a saline-alkaline lake.</title>
        <authorList>
            <person name="Wang H."/>
        </authorList>
    </citation>
    <scope>NUCLEOTIDE SEQUENCE [LARGE SCALE GENOMIC DNA]</scope>
    <source>
        <strain evidence="3 4">KQ-3</strain>
    </source>
</reference>
<dbReference type="PROSITE" id="PS50263">
    <property type="entry name" value="CN_HYDROLASE"/>
    <property type="match status" value="1"/>
</dbReference>
<organism evidence="3 4">
    <name type="scientific">Alteribacter keqinensis</name>
    <dbReference type="NCBI Taxonomy" id="2483800"/>
    <lineage>
        <taxon>Bacteria</taxon>
        <taxon>Bacillati</taxon>
        <taxon>Bacillota</taxon>
        <taxon>Bacilli</taxon>
        <taxon>Bacillales</taxon>
        <taxon>Bacillaceae</taxon>
        <taxon>Alteribacter</taxon>
    </lineage>
</organism>
<accession>A0A3M7TR82</accession>
<proteinExistence type="inferred from homology"/>
<comment type="caution">
    <text evidence="3">The sequence shown here is derived from an EMBL/GenBank/DDBJ whole genome shotgun (WGS) entry which is preliminary data.</text>
</comment>
<dbReference type="CDD" id="cd07583">
    <property type="entry name" value="nitrilase_5"/>
    <property type="match status" value="1"/>
</dbReference>
<dbReference type="Proteomes" id="UP000278746">
    <property type="component" value="Unassembled WGS sequence"/>
</dbReference>